<organism evidence="2 3">
    <name type="scientific">Cupriavidus numazuensis</name>
    <dbReference type="NCBI Taxonomy" id="221992"/>
    <lineage>
        <taxon>Bacteria</taxon>
        <taxon>Pseudomonadati</taxon>
        <taxon>Pseudomonadota</taxon>
        <taxon>Betaproteobacteria</taxon>
        <taxon>Burkholderiales</taxon>
        <taxon>Burkholderiaceae</taxon>
        <taxon>Cupriavidus</taxon>
    </lineage>
</organism>
<dbReference type="Proteomes" id="UP000672657">
    <property type="component" value="Unassembled WGS sequence"/>
</dbReference>
<evidence type="ECO:0000259" key="1">
    <source>
        <dbReference type="Pfam" id="PF24731"/>
    </source>
</evidence>
<dbReference type="RefSeq" id="WP_211957284.1">
    <property type="nucleotide sequence ID" value="NZ_CAJPVI010000054.1"/>
</dbReference>
<dbReference type="Pfam" id="PF24731">
    <property type="entry name" value="DUF7683"/>
    <property type="match status" value="1"/>
</dbReference>
<gene>
    <name evidence="2" type="ORF">LMG26411_06460</name>
</gene>
<evidence type="ECO:0000313" key="3">
    <source>
        <dbReference type="Proteomes" id="UP000672657"/>
    </source>
</evidence>
<comment type="caution">
    <text evidence="2">The sequence shown here is derived from an EMBL/GenBank/DDBJ whole genome shotgun (WGS) entry which is preliminary data.</text>
</comment>
<protein>
    <recommendedName>
        <fullName evidence="1">DUF7683 domain-containing protein</fullName>
    </recommendedName>
</protein>
<keyword evidence="3" id="KW-1185">Reference proteome</keyword>
<dbReference type="InterPro" id="IPR056100">
    <property type="entry name" value="DUF7683"/>
</dbReference>
<evidence type="ECO:0000313" key="2">
    <source>
        <dbReference type="EMBL" id="CAG2159125.1"/>
    </source>
</evidence>
<feature type="domain" description="DUF7683" evidence="1">
    <location>
        <begin position="7"/>
        <end position="79"/>
    </location>
</feature>
<accession>A0ABN7QF33</accession>
<name>A0ABN7QF33_9BURK</name>
<sequence>MIAVNVRRYISAFAKAGDHYIGDLNFIKQPSVEMLRTIFPFVDEKDPMYDEYPIDAAAELMLAPLIDGKFDLYENYYFLSCDKQG</sequence>
<proteinExistence type="predicted"/>
<reference evidence="2 3" key="1">
    <citation type="submission" date="2021-03" db="EMBL/GenBank/DDBJ databases">
        <authorList>
            <person name="Peeters C."/>
        </authorList>
    </citation>
    <scope>NUCLEOTIDE SEQUENCE [LARGE SCALE GENOMIC DNA]</scope>
    <source>
        <strain evidence="2 3">LMG 26411</strain>
    </source>
</reference>
<dbReference type="EMBL" id="CAJPVI010000054">
    <property type="protein sequence ID" value="CAG2159125.1"/>
    <property type="molecule type" value="Genomic_DNA"/>
</dbReference>